<name>A0A448XGC2_9PLAT</name>
<accession>A0A448XGC2</accession>
<sequence length="297" mass="32230">MTPLGLCASDLTHSISSSVTHLLSAGLNLLASSKCLMVSSPFALGVNHLPSSSLLLPQIDSLMNRADNSVVESPISDRHCSRFGYRALEARYLLALASIDALLEACEAVGDLGSLSANTSSNALSLPACNSNDTSERRQLLIALLCARNAFMPPPSLMNRSSLTRRRCSSCSSEPASKRRIQDTFSYKLRRARSQSSIQLNFGLLHKVASLLRNEEIPLGRSILRHKEASCFTASQPRSVSSDGLPSEHVNSDTDRQNGEKHQSGLQTSRWSLLRSVSSHLHSCVLFKLHAASCRVS</sequence>
<reference evidence="2" key="1">
    <citation type="submission" date="2018-11" db="EMBL/GenBank/DDBJ databases">
        <authorList>
            <consortium name="Pathogen Informatics"/>
        </authorList>
    </citation>
    <scope>NUCLEOTIDE SEQUENCE</scope>
</reference>
<dbReference type="AlphaFoldDB" id="A0A448XGC2"/>
<proteinExistence type="predicted"/>
<evidence type="ECO:0000313" key="3">
    <source>
        <dbReference type="Proteomes" id="UP000784294"/>
    </source>
</evidence>
<protein>
    <submittedName>
        <fullName evidence="2">Uncharacterized protein</fullName>
    </submittedName>
</protein>
<gene>
    <name evidence="2" type="ORF">PXEA_LOCUS29575</name>
</gene>
<feature type="compositionally biased region" description="Basic and acidic residues" evidence="1">
    <location>
        <begin position="250"/>
        <end position="263"/>
    </location>
</feature>
<organism evidence="2 3">
    <name type="scientific">Protopolystoma xenopodis</name>
    <dbReference type="NCBI Taxonomy" id="117903"/>
    <lineage>
        <taxon>Eukaryota</taxon>
        <taxon>Metazoa</taxon>
        <taxon>Spiralia</taxon>
        <taxon>Lophotrochozoa</taxon>
        <taxon>Platyhelminthes</taxon>
        <taxon>Monogenea</taxon>
        <taxon>Polyopisthocotylea</taxon>
        <taxon>Polystomatidea</taxon>
        <taxon>Polystomatidae</taxon>
        <taxon>Protopolystoma</taxon>
    </lineage>
</organism>
<keyword evidence="3" id="KW-1185">Reference proteome</keyword>
<evidence type="ECO:0000256" key="1">
    <source>
        <dbReference type="SAM" id="MobiDB-lite"/>
    </source>
</evidence>
<dbReference type="Proteomes" id="UP000784294">
    <property type="component" value="Unassembled WGS sequence"/>
</dbReference>
<dbReference type="EMBL" id="CAAALY010251492">
    <property type="protein sequence ID" value="VEL36135.1"/>
    <property type="molecule type" value="Genomic_DNA"/>
</dbReference>
<feature type="region of interest" description="Disordered" evidence="1">
    <location>
        <begin position="234"/>
        <end position="265"/>
    </location>
</feature>
<feature type="compositionally biased region" description="Polar residues" evidence="1">
    <location>
        <begin position="234"/>
        <end position="244"/>
    </location>
</feature>
<evidence type="ECO:0000313" key="2">
    <source>
        <dbReference type="EMBL" id="VEL36135.1"/>
    </source>
</evidence>
<comment type="caution">
    <text evidence="2">The sequence shown here is derived from an EMBL/GenBank/DDBJ whole genome shotgun (WGS) entry which is preliminary data.</text>
</comment>